<dbReference type="RefSeq" id="WP_121214420.1">
    <property type="nucleotide sequence ID" value="NZ_JAMYWW010000001.1"/>
</dbReference>
<evidence type="ECO:0000256" key="3">
    <source>
        <dbReference type="ARBA" id="ARBA00024344"/>
    </source>
</evidence>
<evidence type="ECO:0000313" key="6">
    <source>
        <dbReference type="Proteomes" id="UP000272238"/>
    </source>
</evidence>
<dbReference type="Gene3D" id="1.20.1260.10">
    <property type="match status" value="1"/>
</dbReference>
<evidence type="ECO:0000256" key="2">
    <source>
        <dbReference type="ARBA" id="ARBA00024325"/>
    </source>
</evidence>
<comment type="similarity">
    <text evidence="3">Belongs to the CotF family.</text>
</comment>
<keyword evidence="6" id="KW-1185">Reference proteome</keyword>
<dbReference type="PANTHER" id="PTHR39183:SF1">
    <property type="entry name" value="SPORE COAT PROTEIN F-LIKE PROTEIN YHCQ"/>
    <property type="match status" value="1"/>
</dbReference>
<dbReference type="AlphaFoldDB" id="A0A494Z2G6"/>
<feature type="region of interest" description="Disordered" evidence="4">
    <location>
        <begin position="1"/>
        <end position="20"/>
    </location>
</feature>
<dbReference type="PANTHER" id="PTHR39183">
    <property type="entry name" value="SPORE COAT PROTEIN F-LIKE PROTEIN YHCQ"/>
    <property type="match status" value="1"/>
</dbReference>
<keyword evidence="5" id="KW-0946">Virion</keyword>
<evidence type="ECO:0000256" key="1">
    <source>
        <dbReference type="ARBA" id="ARBA00022969"/>
    </source>
</evidence>
<organism evidence="5 6">
    <name type="scientific">Ureibacillus endophyticus</name>
    <dbReference type="NCBI Taxonomy" id="1978490"/>
    <lineage>
        <taxon>Bacteria</taxon>
        <taxon>Bacillati</taxon>
        <taxon>Bacillota</taxon>
        <taxon>Bacilli</taxon>
        <taxon>Bacillales</taxon>
        <taxon>Caryophanaceae</taxon>
        <taxon>Ureibacillus</taxon>
    </lineage>
</organism>
<dbReference type="Proteomes" id="UP000272238">
    <property type="component" value="Unassembled WGS sequence"/>
</dbReference>
<gene>
    <name evidence="5" type="ORF">D8M03_08900</name>
</gene>
<dbReference type="InterPro" id="IPR012851">
    <property type="entry name" value="Spore_coat_CotF-like"/>
</dbReference>
<dbReference type="InterPro" id="IPR012347">
    <property type="entry name" value="Ferritin-like"/>
</dbReference>
<dbReference type="Pfam" id="PF07875">
    <property type="entry name" value="Coat_F"/>
    <property type="match status" value="1"/>
</dbReference>
<name>A0A494Z2G6_9BACL</name>
<dbReference type="OrthoDB" id="2577233at2"/>
<dbReference type="EMBL" id="RBZN01000018">
    <property type="protein sequence ID" value="RKQ16725.1"/>
    <property type="molecule type" value="Genomic_DNA"/>
</dbReference>
<comment type="subcellular location">
    <subcellularLocation>
        <location evidence="2">Spore coat</location>
    </subcellularLocation>
</comment>
<proteinExistence type="inferred from homology"/>
<sequence>MENQFMNQSQGMQGNMPMSMNHGAHEVLDVHEVLSAAIGAMNTFIFFRPHVQDPELLNILDRQYAFMLDEYNITAECFKTGQDPSHPTRSYKMQMGNDSKYGLSPGQPKQPMQSANEINDGIISGFLLSCHKMGAAGKTQAALEATNPVVRRVLQDSIPNCIEMAYELSLWQNKQGLYQIPQLAPQDMQTMLNMYGMAQKAKDMPN</sequence>
<keyword evidence="1" id="KW-0749">Sporulation</keyword>
<evidence type="ECO:0000256" key="4">
    <source>
        <dbReference type="SAM" id="MobiDB-lite"/>
    </source>
</evidence>
<reference evidence="5 6" key="1">
    <citation type="journal article" date="2016" name="Antonie Van Leeuwenhoek">
        <title>Lysinibacillus endophyticus sp. nov., an indole-3-acetic acid producing endophytic bacterium isolated from corn root (Zea mays cv. Xinken-5).</title>
        <authorList>
            <person name="Yu J."/>
            <person name="Guan X."/>
            <person name="Liu C."/>
            <person name="Xiang W."/>
            <person name="Yu Z."/>
            <person name="Liu X."/>
            <person name="Wang G."/>
        </authorList>
    </citation>
    <scope>NUCLEOTIDE SEQUENCE [LARGE SCALE GENOMIC DNA]</scope>
    <source>
        <strain evidence="5 6">DSM 100506</strain>
    </source>
</reference>
<keyword evidence="5" id="KW-0167">Capsid protein</keyword>
<protein>
    <submittedName>
        <fullName evidence="5">Spore coat protein</fullName>
    </submittedName>
</protein>
<comment type="caution">
    <text evidence="5">The sequence shown here is derived from an EMBL/GenBank/DDBJ whole genome shotgun (WGS) entry which is preliminary data.</text>
</comment>
<accession>A0A494Z2G6</accession>
<evidence type="ECO:0000313" key="5">
    <source>
        <dbReference type="EMBL" id="RKQ16725.1"/>
    </source>
</evidence>
<dbReference type="GO" id="GO:0030435">
    <property type="term" value="P:sporulation resulting in formation of a cellular spore"/>
    <property type="evidence" value="ECO:0007669"/>
    <property type="project" value="UniProtKB-KW"/>
</dbReference>
<feature type="compositionally biased region" description="Polar residues" evidence="4">
    <location>
        <begin position="1"/>
        <end position="18"/>
    </location>
</feature>